<accession>A0ABQ7R3M8</accession>
<protein>
    <submittedName>
        <fullName evidence="1">Uncharacterized protein</fullName>
    </submittedName>
</protein>
<dbReference type="EMBL" id="JAHIBW010000004">
    <property type="protein sequence ID" value="KAG7311900.1"/>
    <property type="molecule type" value="Genomic_DNA"/>
</dbReference>
<dbReference type="Proteomes" id="UP000823941">
    <property type="component" value="Chromosome 4"/>
</dbReference>
<name>A0ABQ7R3M8_PLUXY</name>
<gene>
    <name evidence="1" type="ORF">JYU34_002985</name>
</gene>
<comment type="caution">
    <text evidence="1">The sequence shown here is derived from an EMBL/GenBank/DDBJ whole genome shotgun (WGS) entry which is preliminary data.</text>
</comment>
<proteinExistence type="predicted"/>
<keyword evidence="2" id="KW-1185">Reference proteome</keyword>
<organism evidence="1 2">
    <name type="scientific">Plutella xylostella</name>
    <name type="common">Diamondback moth</name>
    <name type="synonym">Plutella maculipennis</name>
    <dbReference type="NCBI Taxonomy" id="51655"/>
    <lineage>
        <taxon>Eukaryota</taxon>
        <taxon>Metazoa</taxon>
        <taxon>Ecdysozoa</taxon>
        <taxon>Arthropoda</taxon>
        <taxon>Hexapoda</taxon>
        <taxon>Insecta</taxon>
        <taxon>Pterygota</taxon>
        <taxon>Neoptera</taxon>
        <taxon>Endopterygota</taxon>
        <taxon>Lepidoptera</taxon>
        <taxon>Glossata</taxon>
        <taxon>Ditrysia</taxon>
        <taxon>Yponomeutoidea</taxon>
        <taxon>Plutellidae</taxon>
        <taxon>Plutella</taxon>
    </lineage>
</organism>
<sequence>MALRVLQANINHCESAQDLLYQSMAQWLMKQGAWDTGRGAFASAFNNRPQELEAADDEQEALTDEDCTDIESVASGRESLLPPVIGKHTGVCKDLATARAREYLMAGKGAIESANNLKREIRAIAVEQLSNLYEMVLSLADSRNRHKLLREEEKCRSAKWSGWNAPTTNNSWKKDSAPRCCCARQRKPGPVPIRR</sequence>
<reference evidence="1 2" key="1">
    <citation type="submission" date="2021-06" db="EMBL/GenBank/DDBJ databases">
        <title>A haploid diamondback moth (Plutella xylostella L.) genome assembly resolves 31 chromosomes and identifies a diamide resistance mutation.</title>
        <authorList>
            <person name="Ward C.M."/>
            <person name="Perry K.D."/>
            <person name="Baker G."/>
            <person name="Powis K."/>
            <person name="Heckel D.G."/>
            <person name="Baxter S.W."/>
        </authorList>
    </citation>
    <scope>NUCLEOTIDE SEQUENCE [LARGE SCALE GENOMIC DNA]</scope>
    <source>
        <strain evidence="1 2">LV</strain>
        <tissue evidence="1">Single pupa</tissue>
    </source>
</reference>
<evidence type="ECO:0000313" key="1">
    <source>
        <dbReference type="EMBL" id="KAG7311900.1"/>
    </source>
</evidence>
<evidence type="ECO:0000313" key="2">
    <source>
        <dbReference type="Proteomes" id="UP000823941"/>
    </source>
</evidence>